<gene>
    <name evidence="1" type="ORF">GQR93_00425</name>
</gene>
<dbReference type="SFLD" id="SFLDS00003">
    <property type="entry name" value="Haloacid_Dehalogenase"/>
    <property type="match status" value="1"/>
</dbReference>
<name>A0A6P1E2Q2_LENHI</name>
<dbReference type="InterPro" id="IPR023198">
    <property type="entry name" value="PGP-like_dom2"/>
</dbReference>
<dbReference type="InterPro" id="IPR036412">
    <property type="entry name" value="HAD-like_sf"/>
</dbReference>
<dbReference type="AlphaFoldDB" id="A0A6P1E2Q2"/>
<sequence length="227" mass="26155">MPYSTLLFDIDDTILDFQASEKRALEKLFMHLNRPLTSEIADYYRQLNATLWQRYEKGNVTRNQLLNSRFTLLFRHFGEDIDGASIEKQYRSFLAEGHDQIPGATQLLTDLSQHHDLYIVTNGIAKTQERRVQEAGIAKYFRQMFISERIGFQKPKQAFFDFVSQKIDHFSKQNTLVIGDSLTSDILGANTYGLDSVWFNPAHLHNSTPAEPTFEIDSLTTLKTIVN</sequence>
<dbReference type="NCBIfam" id="TIGR01549">
    <property type="entry name" value="HAD-SF-IA-v1"/>
    <property type="match status" value="1"/>
</dbReference>
<reference evidence="1 2" key="1">
    <citation type="submission" date="2019-12" db="EMBL/GenBank/DDBJ databases">
        <title>Lactobacillus hilgardii FLUB.</title>
        <authorList>
            <person name="Gustaw K."/>
        </authorList>
    </citation>
    <scope>NUCLEOTIDE SEQUENCE [LARGE SCALE GENOMIC DNA]</scope>
    <source>
        <strain evidence="1 2">FLUB</strain>
    </source>
</reference>
<dbReference type="Pfam" id="PF00702">
    <property type="entry name" value="Hydrolase"/>
    <property type="match status" value="1"/>
</dbReference>
<dbReference type="InterPro" id="IPR006439">
    <property type="entry name" value="HAD-SF_hydro_IA"/>
</dbReference>
<dbReference type="Proteomes" id="UP000465035">
    <property type="component" value="Chromosome"/>
</dbReference>
<dbReference type="NCBIfam" id="TIGR02254">
    <property type="entry name" value="YjjG_YfnB"/>
    <property type="match status" value="1"/>
</dbReference>
<evidence type="ECO:0000313" key="1">
    <source>
        <dbReference type="EMBL" id="QHB50789.1"/>
    </source>
</evidence>
<evidence type="ECO:0000313" key="2">
    <source>
        <dbReference type="Proteomes" id="UP000465035"/>
    </source>
</evidence>
<dbReference type="InterPro" id="IPR011951">
    <property type="entry name" value="HAD-SF_hydro_IA_YjjG/PynA"/>
</dbReference>
<organism evidence="1 2">
    <name type="scientific">Lentilactobacillus hilgardii</name>
    <name type="common">Lactobacillus hilgardii</name>
    <dbReference type="NCBI Taxonomy" id="1588"/>
    <lineage>
        <taxon>Bacteria</taxon>
        <taxon>Bacillati</taxon>
        <taxon>Bacillota</taxon>
        <taxon>Bacilli</taxon>
        <taxon>Lactobacillales</taxon>
        <taxon>Lactobacillaceae</taxon>
        <taxon>Lentilactobacillus</taxon>
    </lineage>
</organism>
<dbReference type="PANTHER" id="PTHR47478">
    <property type="match status" value="1"/>
</dbReference>
<accession>A0A6P1E2Q2</accession>
<dbReference type="SFLD" id="SFLDG01129">
    <property type="entry name" value="C1.5:_HAD__Beta-PGM__Phosphata"/>
    <property type="match status" value="1"/>
</dbReference>
<dbReference type="SUPFAM" id="SSF56784">
    <property type="entry name" value="HAD-like"/>
    <property type="match status" value="1"/>
</dbReference>
<proteinExistence type="predicted"/>
<dbReference type="InterPro" id="IPR052550">
    <property type="entry name" value="Pyrimidine_5'-ntase_YjjG"/>
</dbReference>
<dbReference type="Gene3D" id="3.40.50.1000">
    <property type="entry name" value="HAD superfamily/HAD-like"/>
    <property type="match status" value="1"/>
</dbReference>
<protein>
    <submittedName>
        <fullName evidence="1">Noncanonical pyrimidine nucleotidase, YjjG family</fullName>
    </submittedName>
</protein>
<dbReference type="PANTHER" id="PTHR47478:SF1">
    <property type="entry name" value="PYRIMIDINE 5'-NUCLEOTIDASE YJJG"/>
    <property type="match status" value="1"/>
</dbReference>
<dbReference type="Gene3D" id="1.10.150.240">
    <property type="entry name" value="Putative phosphatase, domain 2"/>
    <property type="match status" value="1"/>
</dbReference>
<dbReference type="EMBL" id="CP047121">
    <property type="protein sequence ID" value="QHB50789.1"/>
    <property type="molecule type" value="Genomic_DNA"/>
</dbReference>
<dbReference type="InterPro" id="IPR023214">
    <property type="entry name" value="HAD_sf"/>
</dbReference>
<dbReference type="GO" id="GO:0008253">
    <property type="term" value="F:5'-nucleotidase activity"/>
    <property type="evidence" value="ECO:0007669"/>
    <property type="project" value="InterPro"/>
</dbReference>